<dbReference type="Proteomes" id="UP000232003">
    <property type="component" value="Chromosome"/>
</dbReference>
<name>A0A2K8T583_9NOSO</name>
<evidence type="ECO:0000313" key="3">
    <source>
        <dbReference type="Proteomes" id="UP000232003"/>
    </source>
</evidence>
<proteinExistence type="predicted"/>
<dbReference type="EMBL" id="CP024785">
    <property type="protein sequence ID" value="AUB42864.1"/>
    <property type="molecule type" value="Genomic_DNA"/>
</dbReference>
<evidence type="ECO:0000256" key="1">
    <source>
        <dbReference type="SAM" id="MobiDB-lite"/>
    </source>
</evidence>
<feature type="compositionally biased region" description="Basic and acidic residues" evidence="1">
    <location>
        <begin position="22"/>
        <end position="33"/>
    </location>
</feature>
<feature type="compositionally biased region" description="Low complexity" evidence="1">
    <location>
        <begin position="34"/>
        <end position="53"/>
    </location>
</feature>
<dbReference type="KEGG" id="nfl:COO91_09013"/>
<evidence type="ECO:0000313" key="2">
    <source>
        <dbReference type="EMBL" id="AUB42864.1"/>
    </source>
</evidence>
<dbReference type="AlphaFoldDB" id="A0A2K8T583"/>
<sequence>MKKRKESRGNTVRLTKLSVEASRGRTEAGEEKLLNNNSLSSPASPASPAPSLSGKFQQL</sequence>
<gene>
    <name evidence="2" type="ORF">COO91_09013</name>
</gene>
<keyword evidence="3" id="KW-1185">Reference proteome</keyword>
<reference evidence="2 3" key="1">
    <citation type="submission" date="2017-11" db="EMBL/GenBank/DDBJ databases">
        <title>Complete genome of a free-living desiccation-tolerant cyanobacterium and its photosynthetic adaptation to extreme terrestrial habitat.</title>
        <authorList>
            <person name="Shang J."/>
        </authorList>
    </citation>
    <scope>NUCLEOTIDE SEQUENCE [LARGE SCALE GENOMIC DNA]</scope>
    <source>
        <strain evidence="2 3">CCNUN1</strain>
    </source>
</reference>
<protein>
    <submittedName>
        <fullName evidence="2">Uncharacterized protein</fullName>
    </submittedName>
</protein>
<organism evidence="2 3">
    <name type="scientific">Nostoc flagelliforme CCNUN1</name>
    <dbReference type="NCBI Taxonomy" id="2038116"/>
    <lineage>
        <taxon>Bacteria</taxon>
        <taxon>Bacillati</taxon>
        <taxon>Cyanobacteriota</taxon>
        <taxon>Cyanophyceae</taxon>
        <taxon>Nostocales</taxon>
        <taxon>Nostocaceae</taxon>
        <taxon>Nostoc</taxon>
    </lineage>
</organism>
<accession>A0A2K8T583</accession>
<feature type="region of interest" description="Disordered" evidence="1">
    <location>
        <begin position="1"/>
        <end position="59"/>
    </location>
</feature>